<feature type="region of interest" description="Disordered" evidence="1">
    <location>
        <begin position="1"/>
        <end position="54"/>
    </location>
</feature>
<dbReference type="AlphaFoldDB" id="L8EAU7"/>
<protein>
    <submittedName>
        <fullName evidence="2">Alternative protein BTNL3</fullName>
    </submittedName>
</protein>
<name>L8EAU7_HUMAN</name>
<evidence type="ECO:0000256" key="1">
    <source>
        <dbReference type="SAM" id="MobiDB-lite"/>
    </source>
</evidence>
<dbReference type="OrthoDB" id="6105938at2759"/>
<gene>
    <name evidence="2" type="primary">BTNL3</name>
</gene>
<proteinExistence type="predicted"/>
<reference evidence="2" key="1">
    <citation type="journal article" date="2013" name="PLoS ONE">
        <title>Direct detection of alternative open reading frames translation products in human significantly expands the proteome.</title>
        <authorList>
            <person name="Vanderperre B."/>
            <person name="Lucier J.-F."/>
            <person name="Motard J."/>
            <person name="Tremblay G."/>
            <person name="Vanderperre S."/>
            <person name="Wisztorski M."/>
            <person name="Salzet M."/>
            <person name="Boisvert F.-M."/>
            <person name="Roucou X."/>
        </authorList>
    </citation>
    <scope>NUCLEOTIDE SEQUENCE</scope>
</reference>
<organism evidence="2">
    <name type="scientific">Homo sapiens</name>
    <name type="common">Human</name>
    <dbReference type="NCBI Taxonomy" id="9606"/>
    <lineage>
        <taxon>Eukaryota</taxon>
        <taxon>Metazoa</taxon>
        <taxon>Chordata</taxon>
        <taxon>Craniata</taxon>
        <taxon>Vertebrata</taxon>
        <taxon>Euteleostomi</taxon>
        <taxon>Mammalia</taxon>
        <taxon>Eutheria</taxon>
        <taxon>Euarchontoglires</taxon>
        <taxon>Primates</taxon>
        <taxon>Haplorrhini</taxon>
        <taxon>Catarrhini</taxon>
        <taxon>Hominidae</taxon>
        <taxon>Homo</taxon>
    </lineage>
</organism>
<accession>L8EAU7</accession>
<evidence type="ECO:0000313" key="2">
    <source>
        <dbReference type="EMBL" id="CCQ43936.1"/>
    </source>
</evidence>
<sequence length="54" mass="6059">MSSVLGMRQRRPCLKGPTPQTQTQPRESAPDRWPQLPLRSLRTESHAPHSPLGS</sequence>
<dbReference type="EMBL" id="HF584439">
    <property type="protein sequence ID" value="CCQ43936.1"/>
    <property type="molecule type" value="Genomic_DNA"/>
</dbReference>